<keyword evidence="2" id="KW-1185">Reference proteome</keyword>
<dbReference type="WBParaSite" id="SVE_0806200.1">
    <property type="protein sequence ID" value="SVE_0806200.1"/>
    <property type="gene ID" value="SVE_0806200"/>
</dbReference>
<dbReference type="CDD" id="cd09917">
    <property type="entry name" value="F-box_SF"/>
    <property type="match status" value="1"/>
</dbReference>
<dbReference type="PROSITE" id="PS50181">
    <property type="entry name" value="FBOX"/>
    <property type="match status" value="1"/>
</dbReference>
<dbReference type="InterPro" id="IPR036047">
    <property type="entry name" value="F-box-like_dom_sf"/>
</dbReference>
<organism evidence="2 3">
    <name type="scientific">Strongyloides venezuelensis</name>
    <name type="common">Threadworm</name>
    <dbReference type="NCBI Taxonomy" id="75913"/>
    <lineage>
        <taxon>Eukaryota</taxon>
        <taxon>Metazoa</taxon>
        <taxon>Ecdysozoa</taxon>
        <taxon>Nematoda</taxon>
        <taxon>Chromadorea</taxon>
        <taxon>Rhabditida</taxon>
        <taxon>Tylenchina</taxon>
        <taxon>Panagrolaimomorpha</taxon>
        <taxon>Strongyloidoidea</taxon>
        <taxon>Strongyloididae</taxon>
        <taxon>Strongyloides</taxon>
    </lineage>
</organism>
<reference evidence="3" key="2">
    <citation type="submission" date="2015-08" db="UniProtKB">
        <authorList>
            <consortium name="WormBaseParasite"/>
        </authorList>
    </citation>
    <scope>IDENTIFICATION</scope>
</reference>
<evidence type="ECO:0000313" key="3">
    <source>
        <dbReference type="WBParaSite" id="SVE_0806200.1"/>
    </source>
</evidence>
<dbReference type="AlphaFoldDB" id="A0A0K0FGQ7"/>
<accession>A0A0K0FGQ7</accession>
<name>A0A0K0FGQ7_STRVS</name>
<reference evidence="2" key="1">
    <citation type="submission" date="2014-07" db="EMBL/GenBank/DDBJ databases">
        <authorList>
            <person name="Martin A.A"/>
            <person name="De Silva N."/>
        </authorList>
    </citation>
    <scope>NUCLEOTIDE SEQUENCE</scope>
</reference>
<feature type="domain" description="F-box" evidence="1">
    <location>
        <begin position="7"/>
        <end position="54"/>
    </location>
</feature>
<dbReference type="SUPFAM" id="SSF81383">
    <property type="entry name" value="F-box domain"/>
    <property type="match status" value="1"/>
</dbReference>
<sequence length="319" mass="37113">MSFQRPSMDFIDLPVDFKLQILKRFHWKDLNNLKLVCKNFYLTVVENVEKLDRPKVDCLKVCYGENKLLGADYDLKLTENLLTHGGLKHVEFSSDSEYEDFLKDKDFTKIKELVLRDIENSTVVMVYDSSFVIGNISRYDFTISLSNGTPFSIPLYVSISSTKNLEIPYSDSVLRKESLKKMGLFERGGSRLVIKKILMDILTGNPMLEYQNISNDSAEPMFIHITNNLCELGFLKLENRCDSKQFKLCFFGSDKFGVLEKEFYRNLFGKIKYGNDLVVEDNDERYYILNSINCSKCGTQHKNFILYEKSFRAFHIHIL</sequence>
<evidence type="ECO:0000313" key="2">
    <source>
        <dbReference type="Proteomes" id="UP000035680"/>
    </source>
</evidence>
<proteinExistence type="predicted"/>
<protein>
    <submittedName>
        <fullName evidence="3">F-box domain-containing protein</fullName>
    </submittedName>
</protein>
<evidence type="ECO:0000259" key="1">
    <source>
        <dbReference type="PROSITE" id="PS50181"/>
    </source>
</evidence>
<dbReference type="Proteomes" id="UP000035680">
    <property type="component" value="Unassembled WGS sequence"/>
</dbReference>
<dbReference type="InterPro" id="IPR001810">
    <property type="entry name" value="F-box_dom"/>
</dbReference>